<dbReference type="EMBL" id="JACHKA010000001">
    <property type="protein sequence ID" value="MBB5984062.1"/>
    <property type="molecule type" value="Genomic_DNA"/>
</dbReference>
<dbReference type="Proteomes" id="UP001138540">
    <property type="component" value="Unassembled WGS sequence"/>
</dbReference>
<proteinExistence type="predicted"/>
<sequence>MTSPEPPTSSGLAVPPENSWKMTRKPLAITLASTLSRPAMRHAVDDLAHAELAAIFDDRFQRGNHRFAAVEAEALGADIFAAQELLILFGLDDLGQDRLLPVLGEDDFLVLAFHALLQEAALLHISDVHIFEADIAAVIGAQNVHDLADRGPFKTKRTADIDLPVEIRAREAVIFRRQVRRQVALDEAERIEIGRQMPADAIGADEHHRTDGIARRLRDVRFGQRGAALCARSLDGELHLRGIERGGQIVRRIERPALPGPARTLLDLALASEILILKTHGRNPRFATSSTA</sequence>
<evidence type="ECO:0000313" key="1">
    <source>
        <dbReference type="EMBL" id="MBB5984062.1"/>
    </source>
</evidence>
<comment type="caution">
    <text evidence="1">The sequence shown here is derived from an EMBL/GenBank/DDBJ whole genome shotgun (WGS) entry which is preliminary data.</text>
</comment>
<keyword evidence="2" id="KW-1185">Reference proteome</keyword>
<evidence type="ECO:0000313" key="2">
    <source>
        <dbReference type="Proteomes" id="UP001138540"/>
    </source>
</evidence>
<reference evidence="1 2" key="1">
    <citation type="submission" date="2020-08" db="EMBL/GenBank/DDBJ databases">
        <title>Exploring microbial biodiversity for novel pathways involved in the catabolism of aromatic compounds derived from lignin.</title>
        <authorList>
            <person name="Elkins J."/>
        </authorList>
    </citation>
    <scope>NUCLEOTIDE SEQUENCE [LARGE SCALE GENOMIC DNA]</scope>
    <source>
        <strain evidence="1 2">B1D3A</strain>
    </source>
</reference>
<organism evidence="1 2">
    <name type="scientific">Sphingobium lignivorans</name>
    <dbReference type="NCBI Taxonomy" id="2735886"/>
    <lineage>
        <taxon>Bacteria</taxon>
        <taxon>Pseudomonadati</taxon>
        <taxon>Pseudomonadota</taxon>
        <taxon>Alphaproteobacteria</taxon>
        <taxon>Sphingomonadales</taxon>
        <taxon>Sphingomonadaceae</taxon>
        <taxon>Sphingobium</taxon>
    </lineage>
</organism>
<accession>A0ABR6N9X0</accession>
<name>A0ABR6N9X0_9SPHN</name>
<gene>
    <name evidence="1" type="ORF">HNP60_000036</name>
</gene>
<protein>
    <submittedName>
        <fullName evidence="1">Uncharacterized protein</fullName>
    </submittedName>
</protein>